<reference evidence="3" key="1">
    <citation type="submission" date="2022-01" db="EMBL/GenBank/DDBJ databases">
        <title>Genome Sequence Resource for Two Populations of Ditylenchus destructor, the Migratory Endoparasitic Phytonematode.</title>
        <authorList>
            <person name="Zhang H."/>
            <person name="Lin R."/>
            <person name="Xie B."/>
        </authorList>
    </citation>
    <scope>NUCLEOTIDE SEQUENCE</scope>
    <source>
        <strain evidence="3">BazhouSP</strain>
    </source>
</reference>
<gene>
    <name evidence="3" type="ORF">DdX_03544</name>
</gene>
<evidence type="ECO:0000313" key="4">
    <source>
        <dbReference type="Proteomes" id="UP001201812"/>
    </source>
</evidence>
<evidence type="ECO:0000256" key="2">
    <source>
        <dbReference type="SAM" id="Phobius"/>
    </source>
</evidence>
<feature type="compositionally biased region" description="Low complexity" evidence="1">
    <location>
        <begin position="206"/>
        <end position="217"/>
    </location>
</feature>
<feature type="transmembrane region" description="Helical" evidence="2">
    <location>
        <begin position="17"/>
        <end position="46"/>
    </location>
</feature>
<sequence>MSGNWTSEEGETEDHQWILLGIGAVLIGALVILLLVGAAWTLYIVWNSRKSRRATHPVQKNSGTSVSDTSQKTNFSKDKTVPIRAGILRGELERGLAPAFNRPLPSNTVKVVPNTKTIREVDIKPTAKTKRPCRMNSANSPIKEIEDRRQRRDRSPSLVALRSGGLLQQQHSLPALSPVGPILNYQSRNSETIAKSPSPNIRPLRPNSASVPANSAAGNRAERSSAETVQPMSKQSSSASAFIYPSSPSAGADNPKPGSTDTARSSLSVSIGETGCVSAERRPSRSQIIEEQLVGLESKLVPHDQEAEDEQREMVKKAIGPPEPNID</sequence>
<feature type="compositionally biased region" description="Polar residues" evidence="1">
    <location>
        <begin position="226"/>
        <end position="235"/>
    </location>
</feature>
<feature type="region of interest" description="Disordered" evidence="1">
    <location>
        <begin position="129"/>
        <end position="156"/>
    </location>
</feature>
<feature type="compositionally biased region" description="Polar residues" evidence="1">
    <location>
        <begin position="257"/>
        <end position="271"/>
    </location>
</feature>
<feature type="compositionally biased region" description="Polar residues" evidence="1">
    <location>
        <begin position="58"/>
        <end position="74"/>
    </location>
</feature>
<feature type="compositionally biased region" description="Low complexity" evidence="1">
    <location>
        <begin position="236"/>
        <end position="250"/>
    </location>
</feature>
<keyword evidence="2" id="KW-1133">Transmembrane helix</keyword>
<name>A0AAD4RB45_9BILA</name>
<keyword evidence="2" id="KW-0812">Transmembrane</keyword>
<keyword evidence="4" id="KW-1185">Reference proteome</keyword>
<accession>A0AAD4RB45</accession>
<evidence type="ECO:0000313" key="3">
    <source>
        <dbReference type="EMBL" id="KAI1723386.1"/>
    </source>
</evidence>
<comment type="caution">
    <text evidence="3">The sequence shown here is derived from an EMBL/GenBank/DDBJ whole genome shotgun (WGS) entry which is preliminary data.</text>
</comment>
<keyword evidence="2" id="KW-0472">Membrane</keyword>
<proteinExistence type="predicted"/>
<feature type="region of interest" description="Disordered" evidence="1">
    <location>
        <begin position="191"/>
        <end position="327"/>
    </location>
</feature>
<dbReference type="EMBL" id="JAKKPZ010000003">
    <property type="protein sequence ID" value="KAI1723386.1"/>
    <property type="molecule type" value="Genomic_DNA"/>
</dbReference>
<evidence type="ECO:0000256" key="1">
    <source>
        <dbReference type="SAM" id="MobiDB-lite"/>
    </source>
</evidence>
<organism evidence="3 4">
    <name type="scientific">Ditylenchus destructor</name>
    <dbReference type="NCBI Taxonomy" id="166010"/>
    <lineage>
        <taxon>Eukaryota</taxon>
        <taxon>Metazoa</taxon>
        <taxon>Ecdysozoa</taxon>
        <taxon>Nematoda</taxon>
        <taxon>Chromadorea</taxon>
        <taxon>Rhabditida</taxon>
        <taxon>Tylenchina</taxon>
        <taxon>Tylenchomorpha</taxon>
        <taxon>Sphaerularioidea</taxon>
        <taxon>Anguinidae</taxon>
        <taxon>Anguininae</taxon>
        <taxon>Ditylenchus</taxon>
    </lineage>
</organism>
<feature type="compositionally biased region" description="Basic and acidic residues" evidence="1">
    <location>
        <begin position="143"/>
        <end position="155"/>
    </location>
</feature>
<feature type="region of interest" description="Disordered" evidence="1">
    <location>
        <begin position="53"/>
        <end position="74"/>
    </location>
</feature>
<protein>
    <submittedName>
        <fullName evidence="3">Uncharacterized protein</fullName>
    </submittedName>
</protein>
<dbReference type="AlphaFoldDB" id="A0AAD4RB45"/>
<dbReference type="Proteomes" id="UP001201812">
    <property type="component" value="Unassembled WGS sequence"/>
</dbReference>